<evidence type="ECO:0000313" key="1">
    <source>
        <dbReference type="EMBL" id="EGG16473.1"/>
    </source>
</evidence>
<gene>
    <name evidence="1" type="ORF">DFA_09011</name>
</gene>
<dbReference type="EMBL" id="GL883023">
    <property type="protein sequence ID" value="EGG16473.1"/>
    <property type="molecule type" value="Genomic_DNA"/>
</dbReference>
<dbReference type="KEGG" id="dfa:DFA_09011"/>
<organism evidence="1 2">
    <name type="scientific">Cavenderia fasciculata</name>
    <name type="common">Slime mold</name>
    <name type="synonym">Dictyostelium fasciculatum</name>
    <dbReference type="NCBI Taxonomy" id="261658"/>
    <lineage>
        <taxon>Eukaryota</taxon>
        <taxon>Amoebozoa</taxon>
        <taxon>Evosea</taxon>
        <taxon>Eumycetozoa</taxon>
        <taxon>Dictyostelia</taxon>
        <taxon>Acytosteliales</taxon>
        <taxon>Cavenderiaceae</taxon>
        <taxon>Cavenderia</taxon>
    </lineage>
</organism>
<dbReference type="RefSeq" id="XP_004354873.1">
    <property type="nucleotide sequence ID" value="XM_004354821.1"/>
</dbReference>
<dbReference type="GeneID" id="14868537"/>
<accession>F4Q6G3</accession>
<dbReference type="Proteomes" id="UP000007797">
    <property type="component" value="Unassembled WGS sequence"/>
</dbReference>
<sequence>MFIAYILYQFRIGGVSVVLHSIHQEQIVFFQNGLSPTASFLSRVEADIILSKKDLSIVYIVDSIKNIIQTFAPTIFVSSPNPDIYKNETKQDTKTLWMPIWKLKELVMCRNISFQDIKDDKLQTLYDLWGGIPRQCLANCDEDNTNILE</sequence>
<dbReference type="AlphaFoldDB" id="F4Q6G3"/>
<proteinExistence type="predicted"/>
<dbReference type="PANTHER" id="PTHR33129">
    <property type="entry name" value="PROTEIN KINASE DOMAIN-CONTAINING PROTEIN-RELATED"/>
    <property type="match status" value="1"/>
</dbReference>
<keyword evidence="2" id="KW-1185">Reference proteome</keyword>
<dbReference type="PANTHER" id="PTHR33129:SF1">
    <property type="entry name" value="ATP-BINDING PROTEIN"/>
    <property type="match status" value="1"/>
</dbReference>
<dbReference type="InterPro" id="IPR052980">
    <property type="entry name" value="Crinkler_effector"/>
</dbReference>
<name>F4Q6G3_CACFS</name>
<protein>
    <submittedName>
        <fullName evidence="1">Uncharacterized protein</fullName>
    </submittedName>
</protein>
<evidence type="ECO:0000313" key="2">
    <source>
        <dbReference type="Proteomes" id="UP000007797"/>
    </source>
</evidence>
<reference evidence="2" key="1">
    <citation type="journal article" date="2011" name="Genome Res.">
        <title>Phylogeny-wide analysis of social amoeba genomes highlights ancient origins for complex intercellular communication.</title>
        <authorList>
            <person name="Heidel A.J."/>
            <person name="Lawal H.M."/>
            <person name="Felder M."/>
            <person name="Schilde C."/>
            <person name="Helps N.R."/>
            <person name="Tunggal B."/>
            <person name="Rivero F."/>
            <person name="John U."/>
            <person name="Schleicher M."/>
            <person name="Eichinger L."/>
            <person name="Platzer M."/>
            <person name="Noegel A.A."/>
            <person name="Schaap P."/>
            <person name="Gloeckner G."/>
        </authorList>
    </citation>
    <scope>NUCLEOTIDE SEQUENCE [LARGE SCALE GENOMIC DNA]</scope>
    <source>
        <strain evidence="2">SH3</strain>
    </source>
</reference>